<dbReference type="Pfam" id="PF02624">
    <property type="entry name" value="YcaO"/>
    <property type="match status" value="1"/>
</dbReference>
<dbReference type="RefSeq" id="WP_036688515.1">
    <property type="nucleotide sequence ID" value="NZ_JNVM01000022.1"/>
</dbReference>
<keyword evidence="3" id="KW-1185">Reference proteome</keyword>
<dbReference type="Gene3D" id="3.30.160.660">
    <property type="match status" value="1"/>
</dbReference>
<feature type="domain" description="YcaO" evidence="1">
    <location>
        <begin position="262"/>
        <end position="647"/>
    </location>
</feature>
<organism evidence="2 3">
    <name type="scientific">Paenibacillus tyrfis</name>
    <dbReference type="NCBI Taxonomy" id="1501230"/>
    <lineage>
        <taxon>Bacteria</taxon>
        <taxon>Bacillati</taxon>
        <taxon>Bacillota</taxon>
        <taxon>Bacilli</taxon>
        <taxon>Bacillales</taxon>
        <taxon>Paenibacillaceae</taxon>
        <taxon>Paenibacillus</taxon>
    </lineage>
</organism>
<evidence type="ECO:0000259" key="1">
    <source>
        <dbReference type="PROSITE" id="PS51664"/>
    </source>
</evidence>
<name>A0A081NY75_9BACL</name>
<accession>A0A081NY75</accession>
<dbReference type="InterPro" id="IPR022291">
    <property type="entry name" value="Bacteriocin_synth_cyclodeHase"/>
</dbReference>
<gene>
    <name evidence="2" type="ORF">ET33_16305</name>
</gene>
<reference evidence="2 3" key="1">
    <citation type="submission" date="2014-06" db="EMBL/GenBank/DDBJ databases">
        <title>Draft genome sequence of Paenibacillus sp. MSt1.</title>
        <authorList>
            <person name="Aw Y.K."/>
            <person name="Ong K.S."/>
            <person name="Gan H.M."/>
            <person name="Lee S.M."/>
        </authorList>
    </citation>
    <scope>NUCLEOTIDE SEQUENCE [LARGE SCALE GENOMIC DNA]</scope>
    <source>
        <strain evidence="2 3">MSt1</strain>
    </source>
</reference>
<dbReference type="PANTHER" id="PTHR37809:SF1">
    <property type="entry name" value="RIBOSOMAL PROTEIN S12 METHYLTHIOTRANSFERASE ACCESSORY FACTOR YCAO"/>
    <property type="match status" value="1"/>
</dbReference>
<dbReference type="eggNOG" id="COG1944">
    <property type="taxonomic scope" value="Bacteria"/>
</dbReference>
<dbReference type="EMBL" id="JNVM01000022">
    <property type="protein sequence ID" value="KEQ23398.1"/>
    <property type="molecule type" value="Genomic_DNA"/>
</dbReference>
<comment type="caution">
    <text evidence="2">The sequence shown here is derived from an EMBL/GenBank/DDBJ whole genome shotgun (WGS) entry which is preliminary data.</text>
</comment>
<dbReference type="PANTHER" id="PTHR37809">
    <property type="entry name" value="RIBOSOMAL PROTEIN S12 METHYLTHIOTRANSFERASE ACCESSORY FACTOR YCAO"/>
    <property type="match status" value="1"/>
</dbReference>
<evidence type="ECO:0000313" key="3">
    <source>
        <dbReference type="Proteomes" id="UP000028123"/>
    </source>
</evidence>
<sequence>MSSVVAVIGQGVLADLICAELNSAFWVIRTVELEEEEFRSADLVILAQDGWLPAEQDRAEEVLHSAKVPWLRGFVSFGEALIGPLVRPGVQGCSRCADMRRLMATSDRKELRELQQQLADRGGIPQDAWASRTGLTQAATLLAAEARRVLLGGQPQLEERILLVNLKTLKTSRHLFLHDPMCPICGELPEDSEELANFPLGSSPKIHPNSFRCRSIDELKQVLPRDYLDFRTGLMNGKMKDGVSPFADITVNLPFYSGDEPGSGRTLSYADSELTAILEGLERHCGVFPRGKWTKVRTSYREIADLALNPIEVGVHAEEQYARPDFPFRRFDPDREMDWVWGRSIIHNRPILVPELLAYYSPSCSNGIVYETSNGCALGGSMEEAIFHGIMEVLERDSFLLTWYAQLPLPRVDPYSAGDRELNMMIDRMRAVAGYELHVFDATMEHGIPCIWTYAKNLKSRGMNLICAAGAHLDPIRALKSAIFELAGMMLSLDERFESKRQESERMAEDPFQVREMEHHSMLYGLRQTEKRLDFLWKKPGPPLTFREAFPPQVLHADLTDDLKMILEKFRSLKLDVIVVDQTSPELKRNGLTCVKVLIPGMLPMTFGHHLTRVTGLERVLKVPAQLGYMKQPLTVDQLNPHPHPFP</sequence>
<dbReference type="NCBIfam" id="TIGR03882">
    <property type="entry name" value="cyclo_dehyd_2"/>
    <property type="match status" value="1"/>
</dbReference>
<dbReference type="SUPFAM" id="SSF69572">
    <property type="entry name" value="Activating enzymes of the ubiquitin-like proteins"/>
    <property type="match status" value="1"/>
</dbReference>
<protein>
    <submittedName>
        <fullName evidence="2">Bacteriocin biosynthesis protein SagD</fullName>
    </submittedName>
</protein>
<dbReference type="Gene3D" id="3.30.40.250">
    <property type="match status" value="1"/>
</dbReference>
<evidence type="ECO:0000313" key="2">
    <source>
        <dbReference type="EMBL" id="KEQ23398.1"/>
    </source>
</evidence>
<dbReference type="PROSITE" id="PS51664">
    <property type="entry name" value="YCAO"/>
    <property type="match status" value="1"/>
</dbReference>
<dbReference type="AlphaFoldDB" id="A0A081NY75"/>
<dbReference type="Proteomes" id="UP000028123">
    <property type="component" value="Unassembled WGS sequence"/>
</dbReference>
<dbReference type="GO" id="GO:0008641">
    <property type="term" value="F:ubiquitin-like modifier activating enzyme activity"/>
    <property type="evidence" value="ECO:0007669"/>
    <property type="project" value="InterPro"/>
</dbReference>
<dbReference type="NCBIfam" id="TIGR03604">
    <property type="entry name" value="TOMM_cyclo_SagD"/>
    <property type="match status" value="1"/>
</dbReference>
<dbReference type="InterPro" id="IPR027624">
    <property type="entry name" value="TOMM_cyclo_SagD"/>
</dbReference>
<dbReference type="InterPro" id="IPR035985">
    <property type="entry name" value="Ubiquitin-activating_enz"/>
</dbReference>
<proteinExistence type="predicted"/>
<dbReference type="InterPro" id="IPR003776">
    <property type="entry name" value="YcaO-like_dom"/>
</dbReference>
<dbReference type="Gene3D" id="3.40.50.720">
    <property type="entry name" value="NAD(P)-binding Rossmann-like Domain"/>
    <property type="match status" value="1"/>
</dbReference>
<dbReference type="Gene3D" id="3.30.1330.230">
    <property type="match status" value="1"/>
</dbReference>
<dbReference type="OrthoDB" id="2379922at2"/>